<evidence type="ECO:0000313" key="4">
    <source>
        <dbReference type="EMBL" id="NIJ56679.1"/>
    </source>
</evidence>
<evidence type="ECO:0000259" key="3">
    <source>
        <dbReference type="Pfam" id="PF00588"/>
    </source>
</evidence>
<dbReference type="Gene3D" id="3.40.1280.10">
    <property type="match status" value="1"/>
</dbReference>
<dbReference type="InterPro" id="IPR029064">
    <property type="entry name" value="Ribosomal_eL30-like_sf"/>
</dbReference>
<dbReference type="Gene3D" id="3.30.1330.30">
    <property type="match status" value="1"/>
</dbReference>
<dbReference type="InterPro" id="IPR029026">
    <property type="entry name" value="tRNA_m1G_MTases_N"/>
</dbReference>
<evidence type="ECO:0000313" key="5">
    <source>
        <dbReference type="Proteomes" id="UP001429580"/>
    </source>
</evidence>
<comment type="caution">
    <text evidence="4">The sequence shown here is derived from an EMBL/GenBank/DDBJ whole genome shotgun (WGS) entry which is preliminary data.</text>
</comment>
<dbReference type="EMBL" id="JAASQI010000001">
    <property type="protein sequence ID" value="NIJ56679.1"/>
    <property type="molecule type" value="Genomic_DNA"/>
</dbReference>
<dbReference type="Pfam" id="PF00588">
    <property type="entry name" value="SpoU_methylase"/>
    <property type="match status" value="1"/>
</dbReference>
<name>A0ABX0UXS1_9HYPH</name>
<dbReference type="Proteomes" id="UP001429580">
    <property type="component" value="Unassembled WGS sequence"/>
</dbReference>
<dbReference type="RefSeq" id="WP_166948348.1">
    <property type="nucleotide sequence ID" value="NZ_JAASQI010000001.1"/>
</dbReference>
<evidence type="ECO:0000256" key="1">
    <source>
        <dbReference type="ARBA" id="ARBA00022603"/>
    </source>
</evidence>
<gene>
    <name evidence="4" type="ORF">FHS82_000492</name>
</gene>
<dbReference type="InterPro" id="IPR029028">
    <property type="entry name" value="Alpha/beta_knot_MTases"/>
</dbReference>
<feature type="domain" description="tRNA/rRNA methyltransferase SpoU type" evidence="3">
    <location>
        <begin position="126"/>
        <end position="265"/>
    </location>
</feature>
<dbReference type="InterPro" id="IPR001537">
    <property type="entry name" value="SpoU_MeTrfase"/>
</dbReference>
<sequence length="284" mass="30045">MPEAVPAAIRIDRPDDPRIAAYTDIRERDLVGRGRRFVAEGETVLAVLLRQRLHAIESLFILDKRLPLLAGLLARLPDGVPLYTASREVMDAVAGFPIHRGILAVGRRGEPGEAGAFLSRLPERALAVGLVGLANHDNVGGIFRNAAAFGADAVLLDGTSCDPLYRKAIRVSVGGALCVPFFRAASAHALVDVLEGAGFAVLAFSPRGREELSALTPPARAALLLGTEGPGLPDDVLARCRTVSIPMHGAFDSLNVATTSGIALHHLALHHLALHHPVSRSAPR</sequence>
<keyword evidence="1" id="KW-0489">Methyltransferase</keyword>
<accession>A0ABX0UXS1</accession>
<dbReference type="PANTHER" id="PTHR43191">
    <property type="entry name" value="RRNA METHYLTRANSFERASE 3"/>
    <property type="match status" value="1"/>
</dbReference>
<keyword evidence="2" id="KW-0808">Transferase</keyword>
<dbReference type="SUPFAM" id="SSF55315">
    <property type="entry name" value="L30e-like"/>
    <property type="match status" value="1"/>
</dbReference>
<dbReference type="CDD" id="cd18095">
    <property type="entry name" value="SpoU-like_rRNA-MTase"/>
    <property type="match status" value="1"/>
</dbReference>
<keyword evidence="5" id="KW-1185">Reference proteome</keyword>
<dbReference type="SUPFAM" id="SSF75217">
    <property type="entry name" value="alpha/beta knot"/>
    <property type="match status" value="1"/>
</dbReference>
<proteinExistence type="predicted"/>
<evidence type="ECO:0000256" key="2">
    <source>
        <dbReference type="ARBA" id="ARBA00022679"/>
    </source>
</evidence>
<dbReference type="InterPro" id="IPR051259">
    <property type="entry name" value="rRNA_Methyltransferase"/>
</dbReference>
<organism evidence="4 5">
    <name type="scientific">Pseudochelatococcus lubricantis</name>
    <dbReference type="NCBI Taxonomy" id="1538102"/>
    <lineage>
        <taxon>Bacteria</taxon>
        <taxon>Pseudomonadati</taxon>
        <taxon>Pseudomonadota</taxon>
        <taxon>Alphaproteobacteria</taxon>
        <taxon>Hyphomicrobiales</taxon>
        <taxon>Chelatococcaceae</taxon>
        <taxon>Pseudochelatococcus</taxon>
    </lineage>
</organism>
<protein>
    <submittedName>
        <fullName evidence="4">tRNA G18 (Ribose-2'-O)-methylase SpoU</fullName>
    </submittedName>
</protein>
<dbReference type="PANTHER" id="PTHR43191:SF12">
    <property type="entry name" value="RRNA METHYLASE"/>
    <property type="match status" value="1"/>
</dbReference>
<reference evidence="4 5" key="1">
    <citation type="submission" date="2020-03" db="EMBL/GenBank/DDBJ databases">
        <title>Genomic Encyclopedia of Type Strains, Phase IV (KMG-IV): sequencing the most valuable type-strain genomes for metagenomic binning, comparative biology and taxonomic classification.</title>
        <authorList>
            <person name="Goeker M."/>
        </authorList>
    </citation>
    <scope>NUCLEOTIDE SEQUENCE [LARGE SCALE GENOMIC DNA]</scope>
    <source>
        <strain evidence="4 5">DSM 103870</strain>
    </source>
</reference>